<evidence type="ECO:0000256" key="3">
    <source>
        <dbReference type="SAM" id="Phobius"/>
    </source>
</evidence>
<gene>
    <name evidence="6" type="ORF">SCF082_LOCUS5179</name>
</gene>
<dbReference type="Pfam" id="PF12849">
    <property type="entry name" value="PBP_like_2"/>
    <property type="match status" value="1"/>
</dbReference>
<name>A0ABP0I7F0_9DINO</name>
<evidence type="ECO:0000259" key="5">
    <source>
        <dbReference type="Pfam" id="PF12849"/>
    </source>
</evidence>
<keyword evidence="3" id="KW-0812">Transmembrane</keyword>
<feature type="transmembrane region" description="Helical" evidence="3">
    <location>
        <begin position="873"/>
        <end position="902"/>
    </location>
</feature>
<keyword evidence="7" id="KW-1185">Reference proteome</keyword>
<feature type="transmembrane region" description="Helical" evidence="3">
    <location>
        <begin position="1006"/>
        <end position="1030"/>
    </location>
</feature>
<feature type="compositionally biased region" description="Basic and acidic residues" evidence="2">
    <location>
        <begin position="1433"/>
        <end position="1451"/>
    </location>
</feature>
<dbReference type="InterPro" id="IPR035897">
    <property type="entry name" value="Toll_tir_struct_dom_sf"/>
</dbReference>
<feature type="domain" description="PBP" evidence="5">
    <location>
        <begin position="59"/>
        <end position="376"/>
    </location>
</feature>
<dbReference type="InterPro" id="IPR009030">
    <property type="entry name" value="Growth_fac_rcpt_cys_sf"/>
</dbReference>
<feature type="domain" description="Tyrosine-protein kinase ephrin type A/B receptor-like" evidence="4">
    <location>
        <begin position="536"/>
        <end position="576"/>
    </location>
</feature>
<comment type="caution">
    <text evidence="6">The sequence shown here is derived from an EMBL/GenBank/DDBJ whole genome shotgun (WGS) entry which is preliminary data.</text>
</comment>
<evidence type="ECO:0000259" key="4">
    <source>
        <dbReference type="Pfam" id="PF07699"/>
    </source>
</evidence>
<feature type="non-terminal residue" evidence="6">
    <location>
        <position position="1"/>
    </location>
</feature>
<organism evidence="6 7">
    <name type="scientific">Durusdinium trenchii</name>
    <dbReference type="NCBI Taxonomy" id="1381693"/>
    <lineage>
        <taxon>Eukaryota</taxon>
        <taxon>Sar</taxon>
        <taxon>Alveolata</taxon>
        <taxon>Dinophyceae</taxon>
        <taxon>Suessiales</taxon>
        <taxon>Symbiodiniaceae</taxon>
        <taxon>Durusdinium</taxon>
    </lineage>
</organism>
<dbReference type="InterPro" id="IPR011641">
    <property type="entry name" value="Tyr-kin_ephrin_A/B_rcpt-like"/>
</dbReference>
<dbReference type="SUPFAM" id="SSF57184">
    <property type="entry name" value="Growth factor receptor domain"/>
    <property type="match status" value="1"/>
</dbReference>
<dbReference type="SMART" id="SM01411">
    <property type="entry name" value="Ephrin_rec_like"/>
    <property type="match status" value="2"/>
</dbReference>
<keyword evidence="3" id="KW-1133">Transmembrane helix</keyword>
<dbReference type="InterPro" id="IPR024370">
    <property type="entry name" value="PBP_domain"/>
</dbReference>
<dbReference type="SUPFAM" id="SSF52200">
    <property type="entry name" value="Toll/Interleukin receptor TIR domain"/>
    <property type="match status" value="1"/>
</dbReference>
<dbReference type="Gene3D" id="3.40.50.10140">
    <property type="entry name" value="Toll/interleukin-1 receptor homology (TIR) domain"/>
    <property type="match status" value="1"/>
</dbReference>
<feature type="transmembrane region" description="Helical" evidence="3">
    <location>
        <begin position="683"/>
        <end position="706"/>
    </location>
</feature>
<dbReference type="InterPro" id="IPR050811">
    <property type="entry name" value="Phosphate_ABC_transporter"/>
</dbReference>
<proteinExistence type="predicted"/>
<sequence length="1459" mass="159284">AICLAGGSSELCTNLACQLGSCKSSTGVKVVLWLTADRYRDMLRCFGLILWATWSSQSVAQTTLTVAGSSTVYPVVSGWASVPSIQSAYSLTVEGGGSSTGARRVCAPYNDSTHVDIGTMSRNWRDKEAVRLDDGYTLECKATKQRVTQIQVGVDGLAVVAAKNSAGHNCLTATLGGLTRAQLRWMFSDYSNSQLASGGVDLSSVVPNDDGDNIKEWSDLHADCEEVPINAYGPGTQSGTHDFFAEVVLSDYEEPENFAVCAHNLNVDLESKTTDAEITTFIQTLRPVNCYMESEDDEKILHWVLKDHGGIAYFGFAYYSTNSATLTVARIAEDQVKGVADTLDAKVEPNAYSITDGSYAVFRRSLFMNVDNSAWERAHAYLAYGFTDAGQQAVANVGYVAVNANLRNKMEQRIAEKGNAQADYVPVPPSMCWNGTELFEEAYTNEFGNPKVRYSCQPCQAGFYKQLNTPTKCDPCQAGSVTSEAGQPACEFCLPGTYALQGSTNCSSCAKNSIAAAPGAGRCDACAAGYQTETTGSSACLRCGLGTYRTMADDSCLQCPAGLTTAFMAAENLTDCVCEAKSYKTQAGQCAACPRGMSCAVGSDIAFYNRTNSSYSVNRPYPQLLPGFYSTREEPLSVYKCKEEDVCLGGDPESCEGGLVDLVCSRCPDGQERKDGGCEDCEASGFLIVILGGVAGLCGVIVMHVLTNWPLVKGNRTVMTAVYFGGMAATVVLTFGVYGTLDSVWGPPMSTFIPSFGLLRMDMDFLSFSCVTGRKSFIAEYVVKLFAFPITVCAVIFGSFILSLIPKLKRYASFNASAVVNSAGFLMSALFVSVSLMSLEGFRCKSNPNGKSILQAFGAMVCWEGGEHNTLVILSVFAILLFPVMHLTLTGYASLCFGPLSVKYGLKFTNAVRFLTGRMQPDYVMFSFWWNVRNFLVSLAPVLASSNYGAQVTLILAVFVLWLIGQSKTQCWRFDVLNLLDTVVSGLQIMMLCFFGLLASDDTVDRAMIGWCIIAIFTATLWLLIALAGYKVVNHLRKRSAYDVFLTHHKAAAALSARHLKTLFNMCTTLNVFLDVDELDNLDNLSFAVKHTRKLLVMLTSDVLRRPWCAVEIGTAYLNKVPLGVVQINADNVDLSDDFITDVVENFTAADKGIFAKAGITVQDLHKAYQYLATMSRTTFYLNIPDETMQLDSVMKAAGKELLGFMKKPKVVPLDSEKVVYIVFNTRDDFQCSVAFQLRHLFRQQGWNSILFCGSSGFHQRSRSRIYDGPEELQGNFSELLPIKQKAVAVVLMSKGLPWDPIAVSAAATIKRTGMGVLTVLSQESFWKPEEDYYQDLQDGKIFSPEELNLIQAIAPGCHTEELASALGPLYKILAWAVSPEQNQNLLRQEFSIVQERALKEYSRRAIKVEEQGTYASGCYPPGSSVEVPSVSEKSEKSEKSERVETTETPREAIISCDF</sequence>
<dbReference type="PANTHER" id="PTHR30570">
    <property type="entry name" value="PERIPLASMIC PHOSPHATE BINDING COMPONENT OF PHOSPHATE ABC TRANSPORTER"/>
    <property type="match status" value="1"/>
</dbReference>
<dbReference type="Gene3D" id="2.10.50.10">
    <property type="entry name" value="Tumor Necrosis Factor Receptor, subunit A, domain 2"/>
    <property type="match status" value="2"/>
</dbReference>
<dbReference type="EMBL" id="CAXAMM010002769">
    <property type="protein sequence ID" value="CAK8997354.1"/>
    <property type="molecule type" value="Genomic_DNA"/>
</dbReference>
<feature type="transmembrane region" description="Helical" evidence="3">
    <location>
        <begin position="785"/>
        <end position="806"/>
    </location>
</feature>
<reference evidence="6 7" key="1">
    <citation type="submission" date="2024-02" db="EMBL/GenBank/DDBJ databases">
        <authorList>
            <person name="Chen Y."/>
            <person name="Shah S."/>
            <person name="Dougan E. K."/>
            <person name="Thang M."/>
            <person name="Chan C."/>
        </authorList>
    </citation>
    <scope>NUCLEOTIDE SEQUENCE [LARGE SCALE GENOMIC DNA]</scope>
</reference>
<feature type="transmembrane region" description="Helical" evidence="3">
    <location>
        <begin position="948"/>
        <end position="965"/>
    </location>
</feature>
<dbReference type="Pfam" id="PF07699">
    <property type="entry name" value="Ephrin_rec_like"/>
    <property type="match status" value="1"/>
</dbReference>
<dbReference type="SUPFAM" id="SSF53850">
    <property type="entry name" value="Periplasmic binding protein-like II"/>
    <property type="match status" value="1"/>
</dbReference>
<evidence type="ECO:0000256" key="1">
    <source>
        <dbReference type="ARBA" id="ARBA00022729"/>
    </source>
</evidence>
<dbReference type="Proteomes" id="UP001642464">
    <property type="component" value="Unassembled WGS sequence"/>
</dbReference>
<feature type="transmembrane region" description="Helical" evidence="3">
    <location>
        <begin position="977"/>
        <end position="1000"/>
    </location>
</feature>
<evidence type="ECO:0000313" key="7">
    <source>
        <dbReference type="Proteomes" id="UP001642464"/>
    </source>
</evidence>
<keyword evidence="1" id="KW-0732">Signal</keyword>
<protein>
    <submittedName>
        <fullName evidence="6">Protein SphX</fullName>
    </submittedName>
</protein>
<evidence type="ECO:0000313" key="6">
    <source>
        <dbReference type="EMBL" id="CAK8997354.1"/>
    </source>
</evidence>
<evidence type="ECO:0000256" key="2">
    <source>
        <dbReference type="SAM" id="MobiDB-lite"/>
    </source>
</evidence>
<feature type="transmembrane region" description="Helical" evidence="3">
    <location>
        <begin position="718"/>
        <end position="741"/>
    </location>
</feature>
<accession>A0ABP0I7F0</accession>
<dbReference type="Gene3D" id="3.40.190.10">
    <property type="entry name" value="Periplasmic binding protein-like II"/>
    <property type="match status" value="2"/>
</dbReference>
<keyword evidence="3" id="KW-0472">Membrane</keyword>
<feature type="region of interest" description="Disordered" evidence="2">
    <location>
        <begin position="1417"/>
        <end position="1459"/>
    </location>
</feature>
<feature type="transmembrane region" description="Helical" evidence="3">
    <location>
        <begin position="818"/>
        <end position="839"/>
    </location>
</feature>
<dbReference type="PANTHER" id="PTHR30570:SF1">
    <property type="entry name" value="PHOSPHATE-BINDING PROTEIN PSTS"/>
    <property type="match status" value="1"/>
</dbReference>